<organism evidence="1">
    <name type="scientific">Anguilla anguilla</name>
    <name type="common">European freshwater eel</name>
    <name type="synonym">Muraena anguilla</name>
    <dbReference type="NCBI Taxonomy" id="7936"/>
    <lineage>
        <taxon>Eukaryota</taxon>
        <taxon>Metazoa</taxon>
        <taxon>Chordata</taxon>
        <taxon>Craniata</taxon>
        <taxon>Vertebrata</taxon>
        <taxon>Euteleostomi</taxon>
        <taxon>Actinopterygii</taxon>
        <taxon>Neopterygii</taxon>
        <taxon>Teleostei</taxon>
        <taxon>Anguilliformes</taxon>
        <taxon>Anguillidae</taxon>
        <taxon>Anguilla</taxon>
    </lineage>
</organism>
<protein>
    <submittedName>
        <fullName evidence="1">Uncharacterized protein</fullName>
    </submittedName>
</protein>
<reference evidence="1" key="1">
    <citation type="submission" date="2014-11" db="EMBL/GenBank/DDBJ databases">
        <authorList>
            <person name="Amaro Gonzalez C."/>
        </authorList>
    </citation>
    <scope>NUCLEOTIDE SEQUENCE</scope>
</reference>
<proteinExistence type="predicted"/>
<sequence>MVTGSRGKRSVTRCIGVRFIRPFRVLLDRTSAERQEE</sequence>
<dbReference type="EMBL" id="GBXM01050082">
    <property type="protein sequence ID" value="JAH58495.1"/>
    <property type="molecule type" value="Transcribed_RNA"/>
</dbReference>
<evidence type="ECO:0000313" key="1">
    <source>
        <dbReference type="EMBL" id="JAH58495.1"/>
    </source>
</evidence>
<dbReference type="AlphaFoldDB" id="A0A0E9TZY3"/>
<reference evidence="1" key="2">
    <citation type="journal article" date="2015" name="Fish Shellfish Immunol.">
        <title>Early steps in the European eel (Anguilla anguilla)-Vibrio vulnificus interaction in the gills: Role of the RtxA13 toxin.</title>
        <authorList>
            <person name="Callol A."/>
            <person name="Pajuelo D."/>
            <person name="Ebbesson L."/>
            <person name="Teles M."/>
            <person name="MacKenzie S."/>
            <person name="Amaro C."/>
        </authorList>
    </citation>
    <scope>NUCLEOTIDE SEQUENCE</scope>
</reference>
<name>A0A0E9TZY3_ANGAN</name>
<accession>A0A0E9TZY3</accession>